<dbReference type="EMBL" id="FO203431">
    <property type="protein sequence ID" value="CCH88319.1"/>
    <property type="molecule type" value="Genomic_DNA"/>
</dbReference>
<evidence type="ECO:0000313" key="1">
    <source>
        <dbReference type="EMBL" id="CCH88319.1"/>
    </source>
</evidence>
<dbReference type="HOGENOM" id="CLU_3254198_0_0_11"/>
<dbReference type="PATRIC" id="fig|477641.3.peg.2745"/>
<protein>
    <submittedName>
        <fullName evidence="1">Uncharacterized protein</fullName>
    </submittedName>
</protein>
<reference evidence="1 2" key="1">
    <citation type="journal article" date="2012" name="J. Bacteriol.">
        <title>Genome Sequence of Radiation-Resistant Modestobacter marinus Strain BC501, a Representative Actinobacterium That Thrives on Calcareous Stone Surfaces.</title>
        <authorList>
            <person name="Normand P."/>
            <person name="Gury J."/>
            <person name="Pujic P."/>
            <person name="Chouaia B."/>
            <person name="Crotti E."/>
            <person name="Brusetti L."/>
            <person name="Daffonchio D."/>
            <person name="Vacherie B."/>
            <person name="Barbe V."/>
            <person name="Medigue C."/>
            <person name="Calteau A."/>
            <person name="Ghodhbane-Gtari F."/>
            <person name="Essoussi I."/>
            <person name="Nouioui I."/>
            <person name="Abbassi-Ghozzi I."/>
            <person name="Gtari M."/>
        </authorList>
    </citation>
    <scope>NUCLEOTIDE SEQUENCE [LARGE SCALE GENOMIC DNA]</scope>
    <source>
        <strain evidence="2">BC 501</strain>
    </source>
</reference>
<name>I4EY56_MODI5</name>
<evidence type="ECO:0000313" key="2">
    <source>
        <dbReference type="Proteomes" id="UP000006461"/>
    </source>
</evidence>
<accession>I4EY56</accession>
<dbReference type="AlphaFoldDB" id="I4EY56"/>
<dbReference type="Proteomes" id="UP000006461">
    <property type="component" value="Chromosome"/>
</dbReference>
<gene>
    <name evidence="1" type="ordered locus">MODMU_2890</name>
</gene>
<organism evidence="1 2">
    <name type="scientific">Modestobacter italicus (strain DSM 44449 / CECT 9708 / BC 501)</name>
    <dbReference type="NCBI Taxonomy" id="2732864"/>
    <lineage>
        <taxon>Bacteria</taxon>
        <taxon>Bacillati</taxon>
        <taxon>Actinomycetota</taxon>
        <taxon>Actinomycetes</taxon>
        <taxon>Geodermatophilales</taxon>
        <taxon>Geodermatophilaceae</taxon>
        <taxon>Modestobacter</taxon>
    </lineage>
</organism>
<keyword evidence="2" id="KW-1185">Reference proteome</keyword>
<dbReference type="STRING" id="477641.MODMU_2890"/>
<dbReference type="KEGG" id="mmar:MODMU_2890"/>
<sequence length="42" mass="4611">MVVPLDEARPAPAVAHSDLRRQHTTLEMIAMENTDPATGDPR</sequence>
<proteinExistence type="predicted"/>